<reference evidence="1" key="2">
    <citation type="submission" date="2025-08" db="UniProtKB">
        <authorList>
            <consortium name="Ensembl"/>
        </authorList>
    </citation>
    <scope>IDENTIFICATION</scope>
</reference>
<dbReference type="STRING" id="7918.ENSLOCP00000007572"/>
<dbReference type="PANTHER" id="PTHR46238:SF8">
    <property type="entry name" value="ENDONUCLEASE_EXONUCLEASE_PHOSPHATASE DOMAIN-CONTAINING PROTEIN"/>
    <property type="match status" value="1"/>
</dbReference>
<dbReference type="CDD" id="cd01650">
    <property type="entry name" value="RT_nLTR_like"/>
    <property type="match status" value="1"/>
</dbReference>
<dbReference type="EMBL" id="AHAT01033612">
    <property type="status" value="NOT_ANNOTATED_CDS"/>
    <property type="molecule type" value="Genomic_DNA"/>
</dbReference>
<dbReference type="AlphaFoldDB" id="W5MGR3"/>
<evidence type="ECO:0000313" key="1">
    <source>
        <dbReference type="Ensembl" id="ENSLOCP00000007572.1"/>
    </source>
</evidence>
<evidence type="ECO:0000313" key="2">
    <source>
        <dbReference type="Proteomes" id="UP000018468"/>
    </source>
</evidence>
<protein>
    <submittedName>
        <fullName evidence="1">Uncharacterized protein</fullName>
    </submittedName>
</protein>
<dbReference type="Ensembl" id="ENSLOCT00000007580.1">
    <property type="protein sequence ID" value="ENSLOCP00000007572.1"/>
    <property type="gene ID" value="ENSLOCG00000006272.1"/>
</dbReference>
<dbReference type="GeneTree" id="ENSGT00940000162286"/>
<name>W5MGR3_LEPOC</name>
<dbReference type="OMA" id="LMGSHIN"/>
<dbReference type="InParanoid" id="W5MGR3"/>
<dbReference type="eggNOG" id="KOG1075">
    <property type="taxonomic scope" value="Eukaryota"/>
</dbReference>
<organism evidence="1 2">
    <name type="scientific">Lepisosteus oculatus</name>
    <name type="common">Spotted gar</name>
    <dbReference type="NCBI Taxonomy" id="7918"/>
    <lineage>
        <taxon>Eukaryota</taxon>
        <taxon>Metazoa</taxon>
        <taxon>Chordata</taxon>
        <taxon>Craniata</taxon>
        <taxon>Vertebrata</taxon>
        <taxon>Euteleostomi</taxon>
        <taxon>Actinopterygii</taxon>
        <taxon>Neopterygii</taxon>
        <taxon>Holostei</taxon>
        <taxon>Semionotiformes</taxon>
        <taxon>Lepisosteidae</taxon>
        <taxon>Lepisosteus</taxon>
    </lineage>
</organism>
<dbReference type="Proteomes" id="UP000018468">
    <property type="component" value="Linkage group LG9"/>
</dbReference>
<reference evidence="1" key="3">
    <citation type="submission" date="2025-09" db="UniProtKB">
        <authorList>
            <consortium name="Ensembl"/>
        </authorList>
    </citation>
    <scope>IDENTIFICATION</scope>
</reference>
<keyword evidence="2" id="KW-1185">Reference proteome</keyword>
<reference evidence="2" key="1">
    <citation type="submission" date="2011-12" db="EMBL/GenBank/DDBJ databases">
        <title>The Draft Genome of Lepisosteus oculatus.</title>
        <authorList>
            <consortium name="The Broad Institute Genome Assembly &amp; Analysis Group"/>
            <consortium name="Computational R&amp;D Group"/>
            <consortium name="and Sequencing Platform"/>
            <person name="Di Palma F."/>
            <person name="Alfoldi J."/>
            <person name="Johnson J."/>
            <person name="Berlin A."/>
            <person name="Gnerre S."/>
            <person name="Jaffe D."/>
            <person name="MacCallum I."/>
            <person name="Young S."/>
            <person name="Walker B.J."/>
            <person name="Lander E.S."/>
            <person name="Lindblad-Toh K."/>
        </authorList>
    </citation>
    <scope>NUCLEOTIDE SEQUENCE [LARGE SCALE GENOMIC DNA]</scope>
</reference>
<sequence>WWWNEELQRVSKEKKMAFKTWLKSHNDLDYQHYKTLESAAKRAVAVAKTAHCDQLYEELDTSDGVNKIYRLASKPQLNTVRQVKDDDHQVPRDPPAILWRWNDRFARICNEQFPHPPIQSAPHPWTLTTVEVEAAIKKMRNGKETGPDDIPAEVWKILGHQGANILVSLFNRITDEGAVPPIWATSTTVPMWKGKVDAMECSNYRPICLLCHAMKIFERVLVARLRKTISVTLNQCGFVKGCGTTDAIHTARLFLEMHQEKNNSIHMAFLDLEKRLMGSHINSSGTPCDYTLHKSSNTKCRDKRSLDEQGMWLNTKQTEYMECSPQTDGTISINGEDLKKVKQFKYLGSNISSDSDTLPDARARVNAAWMKWRQVTTGVLCNRRMPIRKAKVYKTVVHPVTLYGSECWPASSRHKEIRMIRWCLGVTRFDHVLNYIVRRRMGVAPITEKMREGRLRWYGHVMRSGEHTVARTAMRLSPQGQGVRQPKKRWMDRITEDMRKVNVAPEDIYDRAKWR</sequence>
<dbReference type="PANTHER" id="PTHR46238">
    <property type="entry name" value="REVERSE TRANSCRIPTASE DOMAIN-CONTAINING PROTEIN"/>
    <property type="match status" value="1"/>
</dbReference>
<dbReference type="HOGENOM" id="CLU_451732_0_0_1"/>
<proteinExistence type="predicted"/>
<accession>W5MGR3</accession>